<dbReference type="EMBL" id="JACTNZ010000004">
    <property type="protein sequence ID" value="KAG5554560.1"/>
    <property type="molecule type" value="Genomic_DNA"/>
</dbReference>
<keyword evidence="4" id="KW-0539">Nucleus</keyword>
<protein>
    <recommendedName>
        <fullName evidence="5">NAC domain-containing protein</fullName>
    </recommendedName>
</protein>
<gene>
    <name evidence="6" type="ORF">RHGRI_012201</name>
</gene>
<organism evidence="6 7">
    <name type="scientific">Rhododendron griersonianum</name>
    <dbReference type="NCBI Taxonomy" id="479676"/>
    <lineage>
        <taxon>Eukaryota</taxon>
        <taxon>Viridiplantae</taxon>
        <taxon>Streptophyta</taxon>
        <taxon>Embryophyta</taxon>
        <taxon>Tracheophyta</taxon>
        <taxon>Spermatophyta</taxon>
        <taxon>Magnoliopsida</taxon>
        <taxon>eudicotyledons</taxon>
        <taxon>Gunneridae</taxon>
        <taxon>Pentapetalae</taxon>
        <taxon>asterids</taxon>
        <taxon>Ericales</taxon>
        <taxon>Ericaceae</taxon>
        <taxon>Ericoideae</taxon>
        <taxon>Rhodoreae</taxon>
        <taxon>Rhododendron</taxon>
    </lineage>
</organism>
<dbReference type="GO" id="GO:0006355">
    <property type="term" value="P:regulation of DNA-templated transcription"/>
    <property type="evidence" value="ECO:0007669"/>
    <property type="project" value="InterPro"/>
</dbReference>
<sequence length="518" mass="58520">MTTVPSGYFFRPTDKQLLEDYLRRKSAGKSLPCDVVIEREMYGASNKAPWQIFTDEDPWEICETMDKKTDKLKTEGTIYVFTTLIKASENSERIARTAGCGSWHGETALEPVLDKKGCVIGNKRMLCFQITDESLKDCHWIMHEYSLPVGNATNGKGEYVLCRIKRDDSKGTKISPRKRKNVEAATTDHDDLAVPKPAKRVRTKFVQEQKMECDSAAAPEPEVVPFSDESVVQDQSFVRIGDPHEFTLEDTDEVLGYFDEQVPVQKKQESFLFDYNYDDFGNISLTTEVDPSGLTLASSVPVPIETCEDYGQRCLNPSHISAQNLQNAENLCSGDQESDIFLTPITTFHATTEPSPICSVSSNMHVQQDPETIWLLRNMPWPENNIPQHAGEIDLLWNAAMWEDNKTRSKWVFVNRCYFPNDLPEADGRPCSPESDELLFCDFICFNGVSSVLIMRHHNSEAIHASEYESLTSLAEIVLLSGELRRISLLLMIVLNHLHAMVAQKEKPSSWKLNGVTS</sequence>
<dbReference type="GO" id="GO:0003677">
    <property type="term" value="F:DNA binding"/>
    <property type="evidence" value="ECO:0007669"/>
    <property type="project" value="UniProtKB-KW"/>
</dbReference>
<reference evidence="6" key="1">
    <citation type="submission" date="2020-08" db="EMBL/GenBank/DDBJ databases">
        <title>Plant Genome Project.</title>
        <authorList>
            <person name="Zhang R.-G."/>
        </authorList>
    </citation>
    <scope>NUCLEOTIDE SEQUENCE</scope>
    <source>
        <strain evidence="6">WSP0</strain>
        <tissue evidence="6">Leaf</tissue>
    </source>
</reference>
<comment type="caution">
    <text evidence="6">The sequence shown here is derived from an EMBL/GenBank/DDBJ whole genome shotgun (WGS) entry which is preliminary data.</text>
</comment>
<keyword evidence="7" id="KW-1185">Reference proteome</keyword>
<dbReference type="AlphaFoldDB" id="A0AAV6KPI5"/>
<evidence type="ECO:0000256" key="2">
    <source>
        <dbReference type="ARBA" id="ARBA00023125"/>
    </source>
</evidence>
<dbReference type="PANTHER" id="PTHR31719:SF164">
    <property type="entry name" value="NAC DOMAIN-CONTAINING PROTEIN"/>
    <property type="match status" value="1"/>
</dbReference>
<dbReference type="InterPro" id="IPR003441">
    <property type="entry name" value="NAC-dom"/>
</dbReference>
<keyword evidence="3" id="KW-0804">Transcription</keyword>
<feature type="domain" description="NAC" evidence="5">
    <location>
        <begin position="4"/>
        <end position="167"/>
    </location>
</feature>
<keyword evidence="1" id="KW-0805">Transcription regulation</keyword>
<dbReference type="Pfam" id="PF02365">
    <property type="entry name" value="NAM"/>
    <property type="match status" value="1"/>
</dbReference>
<keyword evidence="2" id="KW-0238">DNA-binding</keyword>
<dbReference type="PANTHER" id="PTHR31719">
    <property type="entry name" value="NAC TRANSCRIPTION FACTOR 56"/>
    <property type="match status" value="1"/>
</dbReference>
<evidence type="ECO:0000256" key="3">
    <source>
        <dbReference type="ARBA" id="ARBA00023163"/>
    </source>
</evidence>
<evidence type="ECO:0000256" key="1">
    <source>
        <dbReference type="ARBA" id="ARBA00023015"/>
    </source>
</evidence>
<evidence type="ECO:0000259" key="5">
    <source>
        <dbReference type="PROSITE" id="PS51005"/>
    </source>
</evidence>
<accession>A0AAV6KPI5</accession>
<dbReference type="Gene3D" id="2.170.150.80">
    <property type="entry name" value="NAC domain"/>
    <property type="match status" value="1"/>
</dbReference>
<dbReference type="GO" id="GO:0048731">
    <property type="term" value="P:system development"/>
    <property type="evidence" value="ECO:0007669"/>
    <property type="project" value="TreeGrafter"/>
</dbReference>
<evidence type="ECO:0000313" key="7">
    <source>
        <dbReference type="Proteomes" id="UP000823749"/>
    </source>
</evidence>
<evidence type="ECO:0000313" key="6">
    <source>
        <dbReference type="EMBL" id="KAG5554560.1"/>
    </source>
</evidence>
<dbReference type="Proteomes" id="UP000823749">
    <property type="component" value="Chromosome 4"/>
</dbReference>
<dbReference type="SUPFAM" id="SSF101941">
    <property type="entry name" value="NAC domain"/>
    <property type="match status" value="1"/>
</dbReference>
<evidence type="ECO:0000256" key="4">
    <source>
        <dbReference type="ARBA" id="ARBA00023242"/>
    </source>
</evidence>
<proteinExistence type="predicted"/>
<dbReference type="InterPro" id="IPR036093">
    <property type="entry name" value="NAC_dom_sf"/>
</dbReference>
<dbReference type="PROSITE" id="PS51005">
    <property type="entry name" value="NAC"/>
    <property type="match status" value="1"/>
</dbReference>
<name>A0AAV6KPI5_9ERIC</name>